<evidence type="ECO:0000256" key="6">
    <source>
        <dbReference type="ARBA" id="ARBA00022519"/>
    </source>
</evidence>
<evidence type="ECO:0000256" key="3">
    <source>
        <dbReference type="ARBA" id="ARBA00005745"/>
    </source>
</evidence>
<evidence type="ECO:0000313" key="17">
    <source>
        <dbReference type="EMBL" id="ACR12321.1"/>
    </source>
</evidence>
<comment type="function">
    <text evidence="1">Component of the type II secretion system inner membrane complex required for the energy-dependent secretion of extracellular factors such as proteases and toxins from the periplasm.</text>
</comment>
<proteinExistence type="inferred from homology"/>
<keyword evidence="18" id="KW-1185">Reference proteome</keyword>
<evidence type="ECO:0000256" key="4">
    <source>
        <dbReference type="ARBA" id="ARBA00022448"/>
    </source>
</evidence>
<evidence type="ECO:0000313" key="18">
    <source>
        <dbReference type="Proteomes" id="UP000009080"/>
    </source>
</evidence>
<dbReference type="OrthoDB" id="9805682at2"/>
<dbReference type="Pfam" id="PF00482">
    <property type="entry name" value="T2SSF"/>
    <property type="match status" value="2"/>
</dbReference>
<keyword evidence="10" id="KW-0653">Protein transport</keyword>
<dbReference type="InterPro" id="IPR042094">
    <property type="entry name" value="T2SS_GspF_sf"/>
</dbReference>
<accession>C5BLP1</accession>
<feature type="transmembrane region" description="Helical" evidence="15">
    <location>
        <begin position="175"/>
        <end position="198"/>
    </location>
</feature>
<dbReference type="NCBIfam" id="TIGR02120">
    <property type="entry name" value="GspF"/>
    <property type="match status" value="1"/>
</dbReference>
<dbReference type="KEGG" id="ttu:TERTU_0267"/>
<dbReference type="GO" id="GO:0005886">
    <property type="term" value="C:plasma membrane"/>
    <property type="evidence" value="ECO:0007669"/>
    <property type="project" value="UniProtKB-SubCell"/>
</dbReference>
<sequence>MGAYSYQALDAKGKTVKGVIEGDSERHVRNQLRSKQLKPLQVKTTRQRGPAAGSKDSGFSLFNRRPHMGYRDVSLVTRQLASLVQSGLPLDEVLASTAKQSRKPAAKTIMLQVRSRVLEGLSLAQAMAEIPRVFDGLYRAMVRAGESSGYLGPVLERLADYTERSQETKQKLKGAMVYPIIMMLVSISVVTLMMVKVVPNLVGMFERNKQELPFVTKFLIGASNFLVNYGVFLLLGIVGLIIAFQWALRAESRRKKWHSILLRAPVTGNLILQAESARYASTLGLLANSGVPLLEALRIAAQVLTNHELRAAAKEVAVLVQEGSSLHKALDSVEVFPPLLVQMAASGEANGKLAEQLLHAARNQERELEFTVNTALGLMEPFMVLFMGGVVTFIVIAILLPIFQMNQMVS</sequence>
<keyword evidence="5" id="KW-1003">Cell membrane</keyword>
<dbReference type="STRING" id="377629.TERTU_0267"/>
<dbReference type="PANTHER" id="PTHR30012:SF0">
    <property type="entry name" value="TYPE II SECRETION SYSTEM PROTEIN F-RELATED"/>
    <property type="match status" value="1"/>
</dbReference>
<evidence type="ECO:0000256" key="10">
    <source>
        <dbReference type="ARBA" id="ARBA00022927"/>
    </source>
</evidence>
<dbReference type="InterPro" id="IPR003004">
    <property type="entry name" value="GspF/PilC"/>
</dbReference>
<evidence type="ECO:0000256" key="1">
    <source>
        <dbReference type="ARBA" id="ARBA00002684"/>
    </source>
</evidence>
<dbReference type="Proteomes" id="UP000009080">
    <property type="component" value="Chromosome"/>
</dbReference>
<dbReference type="GO" id="GO:0015628">
    <property type="term" value="P:protein secretion by the type II secretion system"/>
    <property type="evidence" value="ECO:0007669"/>
    <property type="project" value="InterPro"/>
</dbReference>
<dbReference type="HOGENOM" id="CLU_035032_0_1_6"/>
<comment type="similarity">
    <text evidence="3 14">Belongs to the GSP F family.</text>
</comment>
<organism evidence="17 18">
    <name type="scientific">Teredinibacter turnerae (strain ATCC 39867 / T7901)</name>
    <dbReference type="NCBI Taxonomy" id="377629"/>
    <lineage>
        <taxon>Bacteria</taxon>
        <taxon>Pseudomonadati</taxon>
        <taxon>Pseudomonadota</taxon>
        <taxon>Gammaproteobacteria</taxon>
        <taxon>Cellvibrionales</taxon>
        <taxon>Cellvibrionaceae</taxon>
        <taxon>Teredinibacter</taxon>
    </lineage>
</organism>
<comment type="subcellular location">
    <subcellularLocation>
        <location evidence="2 14">Cell inner membrane</location>
        <topology evidence="2 14">Multi-pass membrane protein</topology>
    </subcellularLocation>
</comment>
<keyword evidence="12 15" id="KW-0472">Membrane</keyword>
<evidence type="ECO:0000256" key="7">
    <source>
        <dbReference type="ARBA" id="ARBA00022692"/>
    </source>
</evidence>
<dbReference type="GO" id="GO:0015627">
    <property type="term" value="C:type II protein secretion system complex"/>
    <property type="evidence" value="ECO:0007669"/>
    <property type="project" value="InterPro"/>
</dbReference>
<dbReference type="RefSeq" id="WP_015818433.1">
    <property type="nucleotide sequence ID" value="NC_012997.1"/>
</dbReference>
<evidence type="ECO:0000256" key="11">
    <source>
        <dbReference type="ARBA" id="ARBA00022989"/>
    </source>
</evidence>
<dbReference type="PRINTS" id="PR00812">
    <property type="entry name" value="BCTERIALGSPF"/>
</dbReference>
<evidence type="ECO:0000256" key="12">
    <source>
        <dbReference type="ARBA" id="ARBA00023136"/>
    </source>
</evidence>
<keyword evidence="4 14" id="KW-0813">Transport</keyword>
<keyword evidence="11 15" id="KW-1133">Transmembrane helix</keyword>
<evidence type="ECO:0000256" key="13">
    <source>
        <dbReference type="ARBA" id="ARBA00030750"/>
    </source>
</evidence>
<dbReference type="eggNOG" id="COG1459">
    <property type="taxonomic scope" value="Bacteria"/>
</dbReference>
<evidence type="ECO:0000259" key="16">
    <source>
        <dbReference type="Pfam" id="PF00482"/>
    </source>
</evidence>
<evidence type="ECO:0000256" key="5">
    <source>
        <dbReference type="ARBA" id="ARBA00022475"/>
    </source>
</evidence>
<dbReference type="InterPro" id="IPR018076">
    <property type="entry name" value="T2SS_GspF_dom"/>
</dbReference>
<keyword evidence="6" id="KW-0997">Cell inner membrane</keyword>
<dbReference type="FunFam" id="1.20.81.30:FF:000001">
    <property type="entry name" value="Type II secretion system protein F"/>
    <property type="match status" value="2"/>
</dbReference>
<keyword evidence="9" id="KW-0106">Calcium</keyword>
<gene>
    <name evidence="17" type="primary">gspF</name>
    <name evidence="17" type="ordered locus">TERTU_0267</name>
</gene>
<name>C5BLP1_TERTT</name>
<reference evidence="17 18" key="1">
    <citation type="journal article" date="2009" name="PLoS ONE">
        <title>The complete genome of Teredinibacter turnerae T7901: an intracellular endosymbiont of marine wood-boring bivalves (shipworms).</title>
        <authorList>
            <person name="Yang J.C."/>
            <person name="Madupu R."/>
            <person name="Durkin A.S."/>
            <person name="Ekborg N.A."/>
            <person name="Pedamallu C.S."/>
            <person name="Hostetler J.B."/>
            <person name="Radune D."/>
            <person name="Toms B.S."/>
            <person name="Henrissat B."/>
            <person name="Coutinho P.M."/>
            <person name="Schwarz S."/>
            <person name="Field L."/>
            <person name="Trindade-Silva A.E."/>
            <person name="Soares C.A.G."/>
            <person name="Elshahawi S."/>
            <person name="Hanora A."/>
            <person name="Schmidt E.W."/>
            <person name="Haygood M.G."/>
            <person name="Posfai J."/>
            <person name="Benner J."/>
            <person name="Madinger C."/>
            <person name="Nove J."/>
            <person name="Anton B."/>
            <person name="Chaudhary K."/>
            <person name="Foster J."/>
            <person name="Holman A."/>
            <person name="Kumar S."/>
            <person name="Lessard P.A."/>
            <person name="Luyten Y.A."/>
            <person name="Slatko B."/>
            <person name="Wood N."/>
            <person name="Wu B."/>
            <person name="Teplitski M."/>
            <person name="Mougous J.D."/>
            <person name="Ward N."/>
            <person name="Eisen J.A."/>
            <person name="Badger J.H."/>
            <person name="Distel D.L."/>
        </authorList>
    </citation>
    <scope>NUCLEOTIDE SEQUENCE [LARGE SCALE GENOMIC DNA]</scope>
    <source>
        <strain evidence="18">ATCC 39867 / T7901</strain>
    </source>
</reference>
<keyword evidence="8" id="KW-0479">Metal-binding</keyword>
<feature type="transmembrane region" description="Helical" evidence="15">
    <location>
        <begin position="218"/>
        <end position="248"/>
    </location>
</feature>
<dbReference type="PROSITE" id="PS00874">
    <property type="entry name" value="T2SP_F"/>
    <property type="match status" value="1"/>
</dbReference>
<evidence type="ECO:0000256" key="9">
    <source>
        <dbReference type="ARBA" id="ARBA00022837"/>
    </source>
</evidence>
<evidence type="ECO:0000256" key="2">
    <source>
        <dbReference type="ARBA" id="ARBA00004429"/>
    </source>
</evidence>
<dbReference type="PANTHER" id="PTHR30012">
    <property type="entry name" value="GENERAL SECRETION PATHWAY PROTEIN"/>
    <property type="match status" value="1"/>
</dbReference>
<dbReference type="EMBL" id="CP001614">
    <property type="protein sequence ID" value="ACR12321.1"/>
    <property type="molecule type" value="Genomic_DNA"/>
</dbReference>
<dbReference type="Gene3D" id="1.20.81.30">
    <property type="entry name" value="Type II secretion system (T2SS), domain F"/>
    <property type="match status" value="2"/>
</dbReference>
<evidence type="ECO:0000256" key="8">
    <source>
        <dbReference type="ARBA" id="ARBA00022723"/>
    </source>
</evidence>
<protein>
    <recommendedName>
        <fullName evidence="13">General secretion pathway protein F</fullName>
    </recommendedName>
</protein>
<keyword evidence="7 14" id="KW-0812">Transmembrane</keyword>
<evidence type="ECO:0000256" key="14">
    <source>
        <dbReference type="RuleBase" id="RU003923"/>
    </source>
</evidence>
<feature type="transmembrane region" description="Helical" evidence="15">
    <location>
        <begin position="382"/>
        <end position="403"/>
    </location>
</feature>
<dbReference type="AlphaFoldDB" id="C5BLP1"/>
<feature type="domain" description="Type II secretion system protein GspF" evidence="16">
    <location>
        <begin position="77"/>
        <end position="199"/>
    </location>
</feature>
<feature type="domain" description="Type II secretion system protein GspF" evidence="16">
    <location>
        <begin position="280"/>
        <end position="401"/>
    </location>
</feature>
<evidence type="ECO:0000256" key="15">
    <source>
        <dbReference type="SAM" id="Phobius"/>
    </source>
</evidence>
<dbReference type="GO" id="GO:0046872">
    <property type="term" value="F:metal ion binding"/>
    <property type="evidence" value="ECO:0007669"/>
    <property type="project" value="UniProtKB-KW"/>
</dbReference>
<dbReference type="InterPro" id="IPR001992">
    <property type="entry name" value="T2SS_GspF/T4SS_PilC_CS"/>
</dbReference>
<dbReference type="InterPro" id="IPR011850">
    <property type="entry name" value="T2SS_GspF"/>
</dbReference>